<evidence type="ECO:0000313" key="5">
    <source>
        <dbReference type="Proteomes" id="UP001143364"/>
    </source>
</evidence>
<gene>
    <name evidence="4" type="ORF">GCM10008171_30030</name>
</gene>
<dbReference type="Gene3D" id="3.40.50.2300">
    <property type="match status" value="1"/>
</dbReference>
<evidence type="ECO:0000259" key="3">
    <source>
        <dbReference type="PROSITE" id="PS50110"/>
    </source>
</evidence>
<organism evidence="4 5">
    <name type="scientific">Methylopila jiangsuensis</name>
    <dbReference type="NCBI Taxonomy" id="586230"/>
    <lineage>
        <taxon>Bacteria</taxon>
        <taxon>Pseudomonadati</taxon>
        <taxon>Pseudomonadota</taxon>
        <taxon>Alphaproteobacteria</taxon>
        <taxon>Hyphomicrobiales</taxon>
        <taxon>Methylopilaceae</taxon>
        <taxon>Methylopila</taxon>
    </lineage>
</organism>
<dbReference type="Proteomes" id="UP001143364">
    <property type="component" value="Unassembled WGS sequence"/>
</dbReference>
<dbReference type="SUPFAM" id="SSF52172">
    <property type="entry name" value="CheY-like"/>
    <property type="match status" value="1"/>
</dbReference>
<dbReference type="SMART" id="SM00448">
    <property type="entry name" value="REC"/>
    <property type="match status" value="1"/>
</dbReference>
<dbReference type="InterPro" id="IPR011006">
    <property type="entry name" value="CheY-like_superfamily"/>
</dbReference>
<evidence type="ECO:0000256" key="1">
    <source>
        <dbReference type="ARBA" id="ARBA00022553"/>
    </source>
</evidence>
<dbReference type="InterPro" id="IPR001789">
    <property type="entry name" value="Sig_transdc_resp-reg_receiver"/>
</dbReference>
<dbReference type="PROSITE" id="PS50110">
    <property type="entry name" value="RESPONSE_REGULATORY"/>
    <property type="match status" value="1"/>
</dbReference>
<name>A0A9W6JL78_9HYPH</name>
<accession>A0A9W6JL78</accession>
<dbReference type="GO" id="GO:0000160">
    <property type="term" value="P:phosphorelay signal transduction system"/>
    <property type="evidence" value="ECO:0007669"/>
    <property type="project" value="InterPro"/>
</dbReference>
<dbReference type="AlphaFoldDB" id="A0A9W6JL78"/>
<protein>
    <submittedName>
        <fullName evidence="4">Response regulator</fullName>
    </submittedName>
</protein>
<reference evidence="4" key="2">
    <citation type="submission" date="2023-01" db="EMBL/GenBank/DDBJ databases">
        <authorList>
            <person name="Sun Q."/>
            <person name="Evtushenko L."/>
        </authorList>
    </citation>
    <scope>NUCLEOTIDE SEQUENCE</scope>
    <source>
        <strain evidence="4">VKM B-2555</strain>
    </source>
</reference>
<dbReference type="EMBL" id="BSFK01000016">
    <property type="protein sequence ID" value="GLK77749.1"/>
    <property type="molecule type" value="Genomic_DNA"/>
</dbReference>
<keyword evidence="5" id="KW-1185">Reference proteome</keyword>
<dbReference type="InterPro" id="IPR050595">
    <property type="entry name" value="Bact_response_regulator"/>
</dbReference>
<dbReference type="RefSeq" id="WP_271205587.1">
    <property type="nucleotide sequence ID" value="NZ_BSFK01000016.1"/>
</dbReference>
<keyword evidence="1 2" id="KW-0597">Phosphoprotein</keyword>
<dbReference type="PANTHER" id="PTHR44591:SF21">
    <property type="entry name" value="TWO-COMPONENT RESPONSE REGULATOR"/>
    <property type="match status" value="1"/>
</dbReference>
<sequence length="128" mass="13858">MARILLTDDEEAVRGFVQRALEMDGHAVTQAFDGADALDKLGLAMEPFDLLLTDIRMPMMDGIALALAAARDHPDTTILLMTGYADQRERAEGLEALIHDVVTKPFSLAQIRTAVTEALDARQPAPAA</sequence>
<evidence type="ECO:0000313" key="4">
    <source>
        <dbReference type="EMBL" id="GLK77749.1"/>
    </source>
</evidence>
<feature type="modified residue" description="4-aspartylphosphate" evidence="2">
    <location>
        <position position="54"/>
    </location>
</feature>
<dbReference type="CDD" id="cd00156">
    <property type="entry name" value="REC"/>
    <property type="match status" value="1"/>
</dbReference>
<reference evidence="4" key="1">
    <citation type="journal article" date="2014" name="Int. J. Syst. Evol. Microbiol.">
        <title>Complete genome sequence of Corynebacterium casei LMG S-19264T (=DSM 44701T), isolated from a smear-ripened cheese.</title>
        <authorList>
            <consortium name="US DOE Joint Genome Institute (JGI-PGF)"/>
            <person name="Walter F."/>
            <person name="Albersmeier A."/>
            <person name="Kalinowski J."/>
            <person name="Ruckert C."/>
        </authorList>
    </citation>
    <scope>NUCLEOTIDE SEQUENCE</scope>
    <source>
        <strain evidence="4">VKM B-2555</strain>
    </source>
</reference>
<proteinExistence type="predicted"/>
<dbReference type="PANTHER" id="PTHR44591">
    <property type="entry name" value="STRESS RESPONSE REGULATOR PROTEIN 1"/>
    <property type="match status" value="1"/>
</dbReference>
<evidence type="ECO:0000256" key="2">
    <source>
        <dbReference type="PROSITE-ProRule" id="PRU00169"/>
    </source>
</evidence>
<feature type="domain" description="Response regulatory" evidence="3">
    <location>
        <begin position="3"/>
        <end position="119"/>
    </location>
</feature>
<comment type="caution">
    <text evidence="4">The sequence shown here is derived from an EMBL/GenBank/DDBJ whole genome shotgun (WGS) entry which is preliminary data.</text>
</comment>
<dbReference type="Pfam" id="PF00072">
    <property type="entry name" value="Response_reg"/>
    <property type="match status" value="1"/>
</dbReference>